<comment type="function">
    <text evidence="7">Catalyzes the ATP-dependent amidation of the two carboxylate groups at positions a and c of hydrogenobyrinate, using either L-glutamine or ammonia as the nitrogen source.</text>
</comment>
<keyword evidence="2 7" id="KW-0436">Ligase</keyword>
<keyword evidence="4 7" id="KW-0067">ATP-binding</keyword>
<dbReference type="EC" id="6.3.5.9" evidence="7"/>
<dbReference type="NCBIfam" id="NF002204">
    <property type="entry name" value="PRK01077.1"/>
    <property type="match status" value="1"/>
</dbReference>
<dbReference type="InterPro" id="IPR004484">
    <property type="entry name" value="CbiA/CobB_synth"/>
</dbReference>
<dbReference type="InterPro" id="IPR029062">
    <property type="entry name" value="Class_I_gatase-like"/>
</dbReference>
<evidence type="ECO:0000313" key="10">
    <source>
        <dbReference type="EMBL" id="BBX03186.1"/>
    </source>
</evidence>
<dbReference type="GO" id="GO:0009236">
    <property type="term" value="P:cobalamin biosynthetic process"/>
    <property type="evidence" value="ECO:0007669"/>
    <property type="project" value="UniProtKB-UniRule"/>
</dbReference>
<evidence type="ECO:0000313" key="11">
    <source>
        <dbReference type="Proteomes" id="UP000466681"/>
    </source>
</evidence>
<dbReference type="EMBL" id="AP022560">
    <property type="protein sequence ID" value="BBX03186.1"/>
    <property type="molecule type" value="Genomic_DNA"/>
</dbReference>
<organism evidence="10 11">
    <name type="scientific">Mycolicibacterium moriokaense</name>
    <dbReference type="NCBI Taxonomy" id="39691"/>
    <lineage>
        <taxon>Bacteria</taxon>
        <taxon>Bacillati</taxon>
        <taxon>Actinomycetota</taxon>
        <taxon>Actinomycetes</taxon>
        <taxon>Mycobacteriales</taxon>
        <taxon>Mycobacteriaceae</taxon>
        <taxon>Mycolicibacterium</taxon>
    </lineage>
</organism>
<dbReference type="InterPro" id="IPR011698">
    <property type="entry name" value="GATase_3"/>
</dbReference>
<dbReference type="NCBIfam" id="TIGR00379">
    <property type="entry name" value="cobB"/>
    <property type="match status" value="1"/>
</dbReference>
<evidence type="ECO:0000256" key="1">
    <source>
        <dbReference type="ARBA" id="ARBA00001946"/>
    </source>
</evidence>
<dbReference type="CDD" id="cd03130">
    <property type="entry name" value="GATase1_CobB"/>
    <property type="match status" value="1"/>
</dbReference>
<protein>
    <recommendedName>
        <fullName evidence="7">Hydrogenobyrinate a,c-diamide synthase</fullName>
        <ecNumber evidence="7">6.3.5.9</ecNumber>
    </recommendedName>
    <alternativeName>
        <fullName evidence="7">Hydrogenobyrinic acid a,c-diamide synthase</fullName>
    </alternativeName>
</protein>
<keyword evidence="3 7" id="KW-0547">Nucleotide-binding</keyword>
<evidence type="ECO:0000259" key="9">
    <source>
        <dbReference type="Pfam" id="PF07685"/>
    </source>
</evidence>
<name>A0AAD1HF54_9MYCO</name>
<dbReference type="Pfam" id="PF01656">
    <property type="entry name" value="CbiA"/>
    <property type="match status" value="1"/>
</dbReference>
<comment type="catalytic activity">
    <reaction evidence="7">
        <text>hydrogenobyrinate + 2 L-glutamine + 2 ATP + 2 H2O = hydrogenobyrinate a,c-diamide + 2 L-glutamate + 2 ADP + 2 phosphate + 2 H(+)</text>
        <dbReference type="Rhea" id="RHEA:12544"/>
        <dbReference type="ChEBI" id="CHEBI:15377"/>
        <dbReference type="ChEBI" id="CHEBI:15378"/>
        <dbReference type="ChEBI" id="CHEBI:29985"/>
        <dbReference type="ChEBI" id="CHEBI:30616"/>
        <dbReference type="ChEBI" id="CHEBI:43474"/>
        <dbReference type="ChEBI" id="CHEBI:58359"/>
        <dbReference type="ChEBI" id="CHEBI:77873"/>
        <dbReference type="ChEBI" id="CHEBI:77874"/>
        <dbReference type="ChEBI" id="CHEBI:456216"/>
        <dbReference type="EC" id="6.3.5.9"/>
    </reaction>
</comment>
<dbReference type="GO" id="GO:0042242">
    <property type="term" value="F:cobyrinic acid a,c-diamide synthase activity"/>
    <property type="evidence" value="ECO:0007669"/>
    <property type="project" value="InterPro"/>
</dbReference>
<sequence>MVSASAPAVVIAAPASGSGKTTVATGLMGALRRAGRTVAPFKVGPDFIDPGYHALAADRPGRNLDPVLVGDELIGPLYRHGSAGADIAVVEGVMGLFDGRIADGFAGLAEGSTAHVAALLGAPVLLVVDGRGQSHSVAALLHGFSTFDPKIRIAGVILNRVGSPRHEEVLRQACEHAGVPVFGVIPRVDELSVPSRHLGLITAAEHGKQARLAVDAMIGQVDHRVDLEAIAAIATNRVADEPWDPGVTPIAGEPVTVALAAGKAFTFGYAEHRELLHAAGAEVVEFDPLTDPLPPRTAALVLPGGFPEQFSTELSDNEIARRQIRNLAASGAPVHAECAGLTYLVDELDGYPMCGVLSGSARFTDRLTLGYRNAVAVTESPLHAVGDRTVGHEFHRTAVTFTDSYQPAWVYSGRDIDAVRDGAVTGGVHASYLHTHPAAHPHAMARFVAAAATSKLAG</sequence>
<dbReference type="InterPro" id="IPR002586">
    <property type="entry name" value="CobQ/CobB/MinD/ParA_Nub-bd_dom"/>
</dbReference>
<keyword evidence="11" id="KW-1185">Reference proteome</keyword>
<dbReference type="InterPro" id="IPR027417">
    <property type="entry name" value="P-loop_NTPase"/>
</dbReference>
<reference evidence="10 11" key="1">
    <citation type="journal article" date="2019" name="Emerg. Microbes Infect.">
        <title>Comprehensive subspecies identification of 175 nontuberculous mycobacteria species based on 7547 genomic profiles.</title>
        <authorList>
            <person name="Matsumoto Y."/>
            <person name="Kinjo T."/>
            <person name="Motooka D."/>
            <person name="Nabeya D."/>
            <person name="Jung N."/>
            <person name="Uechi K."/>
            <person name="Horii T."/>
            <person name="Iida T."/>
            <person name="Fujita J."/>
            <person name="Nakamura S."/>
        </authorList>
    </citation>
    <scope>NUCLEOTIDE SEQUENCE [LARGE SCALE GENOMIC DNA]</scope>
    <source>
        <strain evidence="10 11">JCM 6375</strain>
    </source>
</reference>
<gene>
    <name evidence="10" type="primary">cobB_2</name>
    <name evidence="7" type="synonym">cobB</name>
    <name evidence="10" type="ORF">MMOR_41220</name>
</gene>
<proteinExistence type="inferred from homology"/>
<dbReference type="GO" id="GO:0043802">
    <property type="term" value="F:hydrogenobyrinic acid a,c-diamide synthase (glutamine-hydrolysing) activity"/>
    <property type="evidence" value="ECO:0007669"/>
    <property type="project" value="UniProtKB-UniRule"/>
</dbReference>
<dbReference type="CDD" id="cd05388">
    <property type="entry name" value="CobB_N"/>
    <property type="match status" value="1"/>
</dbReference>
<dbReference type="PANTHER" id="PTHR43873">
    <property type="entry name" value="COBYRINATE A,C-DIAMIDE SYNTHASE"/>
    <property type="match status" value="1"/>
</dbReference>
<evidence type="ECO:0000256" key="7">
    <source>
        <dbReference type="HAMAP-Rule" id="MF_00027"/>
    </source>
</evidence>
<comment type="miscellaneous">
    <text evidence="7">The a and c carboxylates of hydrogenobyrinate are activated for nucleophilic attack via formation of a phosphorylated intermediate by ATP. CobB catalyzes first the amidation of the c-carboxylate, and then that of the a-carboxylate.</text>
</comment>
<evidence type="ECO:0000259" key="8">
    <source>
        <dbReference type="Pfam" id="PF01656"/>
    </source>
</evidence>
<dbReference type="AlphaFoldDB" id="A0AAD1HF54"/>
<dbReference type="Pfam" id="PF07685">
    <property type="entry name" value="GATase_3"/>
    <property type="match status" value="1"/>
</dbReference>
<dbReference type="GO" id="GO:0005524">
    <property type="term" value="F:ATP binding"/>
    <property type="evidence" value="ECO:0007669"/>
    <property type="project" value="UniProtKB-UniRule"/>
</dbReference>
<dbReference type="Gene3D" id="3.40.50.880">
    <property type="match status" value="1"/>
</dbReference>
<comment type="pathway">
    <text evidence="7">Cofactor biosynthesis; adenosylcobalamin biosynthesis; cob(II)yrinate a,c-diamide from precorrin-2 (aerobic route): step 9/10.</text>
</comment>
<dbReference type="Gene3D" id="3.40.50.300">
    <property type="entry name" value="P-loop containing nucleotide triphosphate hydrolases"/>
    <property type="match status" value="2"/>
</dbReference>
<comment type="cofactor">
    <cofactor evidence="1 7">
        <name>Mg(2+)</name>
        <dbReference type="ChEBI" id="CHEBI:18420"/>
    </cofactor>
</comment>
<dbReference type="SUPFAM" id="SSF52540">
    <property type="entry name" value="P-loop containing nucleoside triphosphate hydrolases"/>
    <property type="match status" value="1"/>
</dbReference>
<dbReference type="PROSITE" id="PS51274">
    <property type="entry name" value="GATASE_COBBQ"/>
    <property type="match status" value="1"/>
</dbReference>
<dbReference type="KEGG" id="mmor:MMOR_41220"/>
<evidence type="ECO:0000256" key="4">
    <source>
        <dbReference type="ARBA" id="ARBA00022840"/>
    </source>
</evidence>
<dbReference type="HAMAP" id="MF_00027">
    <property type="entry name" value="CobB_CbiA"/>
    <property type="match status" value="1"/>
</dbReference>
<feature type="site" description="Increases nucleophilicity of active site Cys" evidence="7">
    <location>
        <position position="434"/>
    </location>
</feature>
<feature type="active site" description="Nucleophile" evidence="7">
    <location>
        <position position="338"/>
    </location>
</feature>
<evidence type="ECO:0000256" key="2">
    <source>
        <dbReference type="ARBA" id="ARBA00022598"/>
    </source>
</evidence>
<dbReference type="SUPFAM" id="SSF52317">
    <property type="entry name" value="Class I glutamine amidotransferase-like"/>
    <property type="match status" value="1"/>
</dbReference>
<evidence type="ECO:0000256" key="6">
    <source>
        <dbReference type="ARBA" id="ARBA00022962"/>
    </source>
</evidence>
<dbReference type="PANTHER" id="PTHR43873:SF1">
    <property type="entry name" value="COBYRINATE A,C-DIAMIDE SYNTHASE"/>
    <property type="match status" value="1"/>
</dbReference>
<evidence type="ECO:0000256" key="3">
    <source>
        <dbReference type="ARBA" id="ARBA00022741"/>
    </source>
</evidence>
<accession>A0AAD1HF54</accession>
<comment type="domain">
    <text evidence="7">Comprises of two domains. The C-terminal domain contains the binding site for glutamine and catalyzes the hydrolysis of this substrate to glutamate and ammonia. The N-terminal domain is anticipated to bind ATP and hydrogenobyrinate and catalyzes the ultimate synthesis of the diamide product. The ammonia produced via the glutaminase domain is probably translocated to the adjacent domain via a molecular tunnel, where it reacts with an activated intermediate.</text>
</comment>
<keyword evidence="7" id="KW-0169">Cobalamin biosynthesis</keyword>
<keyword evidence="5 7" id="KW-0460">Magnesium</keyword>
<dbReference type="Proteomes" id="UP000466681">
    <property type="component" value="Chromosome"/>
</dbReference>
<keyword evidence="6 7" id="KW-0315">Glutamine amidotransferase</keyword>
<evidence type="ECO:0000256" key="5">
    <source>
        <dbReference type="ARBA" id="ARBA00022842"/>
    </source>
</evidence>
<feature type="domain" description="CobQ/CobB/MinD/ParA nucleotide binding" evidence="8">
    <location>
        <begin position="9"/>
        <end position="198"/>
    </location>
</feature>
<comment type="similarity">
    <text evidence="7">Belongs to the CobB/CbiA family.</text>
</comment>
<feature type="domain" description="CobB/CobQ-like glutamine amidotransferase" evidence="9">
    <location>
        <begin position="257"/>
        <end position="438"/>
    </location>
</feature>